<dbReference type="Proteomes" id="UP000503251">
    <property type="component" value="Chromosome"/>
</dbReference>
<dbReference type="InterPro" id="IPR033913">
    <property type="entry name" value="MTH1175_dom"/>
</dbReference>
<evidence type="ECO:0000313" key="2">
    <source>
        <dbReference type="EMBL" id="QJT11140.1"/>
    </source>
</evidence>
<proteinExistence type="predicted"/>
<protein>
    <submittedName>
        <fullName evidence="3">Dinitrogenase iron-molybdenum cofactor biosynthesis protein</fullName>
    </submittedName>
</protein>
<feature type="domain" description="Dinitrogenase iron-molybdenum cofactor biosynthesis" evidence="1">
    <location>
        <begin position="15"/>
        <end position="103"/>
    </location>
</feature>
<dbReference type="InterPro" id="IPR003731">
    <property type="entry name" value="Di-Nase_FeMo-co_biosynth"/>
</dbReference>
<dbReference type="Pfam" id="PF02579">
    <property type="entry name" value="Nitro_FeMo-Co"/>
    <property type="match status" value="1"/>
</dbReference>
<dbReference type="EMBL" id="CP039543">
    <property type="protein sequence ID" value="QJT11140.1"/>
    <property type="molecule type" value="Genomic_DNA"/>
</dbReference>
<dbReference type="PANTHER" id="PTHR42983">
    <property type="entry name" value="DINITROGENASE IRON-MOLYBDENUM COFACTOR PROTEIN-RELATED"/>
    <property type="match status" value="1"/>
</dbReference>
<name>A0A6P1ZC03_9BACT</name>
<dbReference type="InterPro" id="IPR036105">
    <property type="entry name" value="DiNase_FeMo-co_biosyn_sf"/>
</dbReference>
<keyword evidence="5" id="KW-1185">Reference proteome</keyword>
<sequence length="119" mass="12234">MKIAISSPGPDLAAPVDPRFGRASGFLLVDAESGDTEYVNNEQNLNLAQGAGIQSAMNVAKAGAQAVITGHVGPKAYAALSKGNIGVYLREGGTAAEALDAYKRGELPVTNGPDKQGHW</sequence>
<evidence type="ECO:0000313" key="4">
    <source>
        <dbReference type="Proteomes" id="UP000434052"/>
    </source>
</evidence>
<dbReference type="RefSeq" id="WP_144306648.1">
    <property type="nucleotide sequence ID" value="NZ_CP039543.1"/>
</dbReference>
<dbReference type="EMBL" id="QMIF01000014">
    <property type="protein sequence ID" value="TVM31690.1"/>
    <property type="molecule type" value="Genomic_DNA"/>
</dbReference>
<evidence type="ECO:0000259" key="1">
    <source>
        <dbReference type="Pfam" id="PF02579"/>
    </source>
</evidence>
<dbReference type="Gene3D" id="3.30.420.130">
    <property type="entry name" value="Dinitrogenase iron-molybdenum cofactor biosynthesis domain"/>
    <property type="match status" value="1"/>
</dbReference>
<dbReference type="CDD" id="cd00851">
    <property type="entry name" value="MTH1175"/>
    <property type="match status" value="1"/>
</dbReference>
<reference evidence="3 4" key="1">
    <citation type="submission" date="2018-06" db="EMBL/GenBank/DDBJ databases">
        <title>Complete genome of Desulfovibrio marinus P48SEP.</title>
        <authorList>
            <person name="Crispim J.S."/>
            <person name="Vidigal P.M.P."/>
            <person name="Silva L.C.F."/>
            <person name="Araujo L.C."/>
            <person name="Laguardia C.N."/>
            <person name="Dias R.S."/>
            <person name="Sousa M.P."/>
            <person name="Paula S.O."/>
            <person name="Silva C."/>
        </authorList>
    </citation>
    <scope>NUCLEOTIDE SEQUENCE [LARGE SCALE GENOMIC DNA]</scope>
    <source>
        <strain evidence="3 4">P48SEP</strain>
    </source>
</reference>
<reference evidence="2 5" key="2">
    <citation type="submission" date="2019-04" db="EMBL/GenBank/DDBJ databases">
        <title>Isolation and culture of sulfate reducing bacteria from the cold seep of the South China Sea.</title>
        <authorList>
            <person name="Sun C."/>
            <person name="Liu R."/>
        </authorList>
    </citation>
    <scope>NUCLEOTIDE SEQUENCE [LARGE SCALE GENOMIC DNA]</scope>
    <source>
        <strain evidence="2 5">CS1</strain>
    </source>
</reference>
<accession>A0A6P1ZC03</accession>
<evidence type="ECO:0000313" key="3">
    <source>
        <dbReference type="EMBL" id="TVM31690.1"/>
    </source>
</evidence>
<evidence type="ECO:0000313" key="5">
    <source>
        <dbReference type="Proteomes" id="UP000503251"/>
    </source>
</evidence>
<dbReference type="SUPFAM" id="SSF53146">
    <property type="entry name" value="Nitrogenase accessory factor-like"/>
    <property type="match status" value="1"/>
</dbReference>
<gene>
    <name evidence="3" type="ORF">DQK91_17270</name>
    <name evidence="2" type="ORF">E8L03_20475</name>
</gene>
<dbReference type="OrthoDB" id="9807451at2"/>
<organism evidence="3 4">
    <name type="scientific">Oceanidesulfovibrio marinus</name>
    <dbReference type="NCBI Taxonomy" id="370038"/>
    <lineage>
        <taxon>Bacteria</taxon>
        <taxon>Pseudomonadati</taxon>
        <taxon>Thermodesulfobacteriota</taxon>
        <taxon>Desulfovibrionia</taxon>
        <taxon>Desulfovibrionales</taxon>
        <taxon>Desulfovibrionaceae</taxon>
        <taxon>Oceanidesulfovibrio</taxon>
    </lineage>
</organism>
<dbReference type="Proteomes" id="UP000434052">
    <property type="component" value="Unassembled WGS sequence"/>
</dbReference>
<dbReference type="PANTHER" id="PTHR42983:SF1">
    <property type="entry name" value="IRON-MOLYBDENUM PROTEIN"/>
    <property type="match status" value="1"/>
</dbReference>
<dbReference type="AlphaFoldDB" id="A0A6P1ZC03"/>